<reference evidence="2" key="1">
    <citation type="submission" date="2016-06" db="UniProtKB">
        <authorList>
            <consortium name="WormBaseParasite"/>
        </authorList>
    </citation>
    <scope>IDENTIFICATION</scope>
</reference>
<accession>A0A183U6J7</accession>
<organism evidence="1 2">
    <name type="scientific">Toxocara canis</name>
    <name type="common">Canine roundworm</name>
    <dbReference type="NCBI Taxonomy" id="6265"/>
    <lineage>
        <taxon>Eukaryota</taxon>
        <taxon>Metazoa</taxon>
        <taxon>Ecdysozoa</taxon>
        <taxon>Nematoda</taxon>
        <taxon>Chromadorea</taxon>
        <taxon>Rhabditida</taxon>
        <taxon>Spirurina</taxon>
        <taxon>Ascaridomorpha</taxon>
        <taxon>Ascaridoidea</taxon>
        <taxon>Toxocaridae</taxon>
        <taxon>Toxocara</taxon>
    </lineage>
</organism>
<dbReference type="Proteomes" id="UP000050794">
    <property type="component" value="Unassembled WGS sequence"/>
</dbReference>
<keyword evidence="1" id="KW-1185">Reference proteome</keyword>
<evidence type="ECO:0000313" key="1">
    <source>
        <dbReference type="Proteomes" id="UP000050794"/>
    </source>
</evidence>
<protein>
    <submittedName>
        <fullName evidence="2">Ovule protein</fullName>
    </submittedName>
</protein>
<dbReference type="WBParaSite" id="TCNE_0000411701-mRNA-1">
    <property type="protein sequence ID" value="TCNE_0000411701-mRNA-1"/>
    <property type="gene ID" value="TCNE_0000411701"/>
</dbReference>
<proteinExistence type="predicted"/>
<evidence type="ECO:0000313" key="2">
    <source>
        <dbReference type="WBParaSite" id="TCNE_0000411701-mRNA-1"/>
    </source>
</evidence>
<sequence length="79" mass="9248">LATRLCHLLPILISSMTTMKRQYLDRFLHRLASFPKSTSIKSLVHRSWRLPMHPNKMCTHKSICHNNVIWSCIATVFKT</sequence>
<name>A0A183U6J7_TOXCA</name>
<dbReference type="AlphaFoldDB" id="A0A183U6J7"/>